<evidence type="ECO:0000259" key="1">
    <source>
        <dbReference type="Pfam" id="PF00501"/>
    </source>
</evidence>
<feature type="domain" description="AMP-binding enzyme C-terminal" evidence="2">
    <location>
        <begin position="418"/>
        <end position="493"/>
    </location>
</feature>
<dbReference type="Proteomes" id="UP000606044">
    <property type="component" value="Unassembled WGS sequence"/>
</dbReference>
<organism evidence="3 4">
    <name type="scientific">Azorhizobium oxalatiphilum</name>
    <dbReference type="NCBI Taxonomy" id="980631"/>
    <lineage>
        <taxon>Bacteria</taxon>
        <taxon>Pseudomonadati</taxon>
        <taxon>Pseudomonadota</taxon>
        <taxon>Alphaproteobacteria</taxon>
        <taxon>Hyphomicrobiales</taxon>
        <taxon>Xanthobacteraceae</taxon>
        <taxon>Azorhizobium</taxon>
    </lineage>
</organism>
<gene>
    <name evidence="3" type="ORF">GCM10007301_41570</name>
</gene>
<dbReference type="Pfam" id="PF13193">
    <property type="entry name" value="AMP-binding_C"/>
    <property type="match status" value="1"/>
</dbReference>
<dbReference type="PANTHER" id="PTHR43767:SF1">
    <property type="entry name" value="NONRIBOSOMAL PEPTIDE SYNTHASE PES1 (EUROFUNG)-RELATED"/>
    <property type="match status" value="1"/>
</dbReference>
<dbReference type="Gene3D" id="3.30.300.30">
    <property type="match status" value="1"/>
</dbReference>
<dbReference type="RefSeq" id="WP_280514989.1">
    <property type="nucleotide sequence ID" value="NZ_BMCT01000007.1"/>
</dbReference>
<evidence type="ECO:0000313" key="3">
    <source>
        <dbReference type="EMBL" id="GGF77308.1"/>
    </source>
</evidence>
<dbReference type="PROSITE" id="PS00455">
    <property type="entry name" value="AMP_BINDING"/>
    <property type="match status" value="1"/>
</dbReference>
<dbReference type="InterPro" id="IPR020845">
    <property type="entry name" value="AMP-binding_CS"/>
</dbReference>
<dbReference type="AlphaFoldDB" id="A0A917CA66"/>
<feature type="domain" description="AMP-dependent synthetase/ligase" evidence="1">
    <location>
        <begin position="11"/>
        <end position="368"/>
    </location>
</feature>
<sequence>MHLGSHFRRARAWHGPRIAVVDEAGPWTFEAFFGRVARFGQALTGLGVARGERVALLLPDVREYLEAEYGAMAAGFVRVPMDPKTGTADIVAQLRHVGASVLVTSPEMAQAVHGITAQVETLRHVIAVRGPLPGAHDYEDLLARASDSFVPVGMESDLASLNLSGGTTGQPKAIMLRHGNLSAVAQHTISGFNIQPDSVFLNVRPLWPVAQVVTLSYLLGGARVVLGGRFDAERFPFQMARFSATRTSLVPTQLLRVLDHLSPDDVALNALEALHVGGSRLPETVFDRAIELIGPRIGMLYGLTEAPITCYLAPERLNGRKDRMAVRETVGKPLFGYDLKLADVDPDAPPGETGEVLIRGPHVMAGYWNDPDATAAAFADGWLRTGDIGQITARFDLAITGRLKDVIRTGSMSVVSKEVEDAIARHPAVREAAVIGVPDMEWGEAVTAFVVLREEGAASADDILAFSRDVLTGPKRPKSVHLRRELPRSHYGKVLRQELIASLGG</sequence>
<keyword evidence="4" id="KW-1185">Reference proteome</keyword>
<dbReference type="EMBL" id="BMCT01000007">
    <property type="protein sequence ID" value="GGF77308.1"/>
    <property type="molecule type" value="Genomic_DNA"/>
</dbReference>
<accession>A0A917CA66</accession>
<dbReference type="Pfam" id="PF00501">
    <property type="entry name" value="AMP-binding"/>
    <property type="match status" value="1"/>
</dbReference>
<dbReference type="SUPFAM" id="SSF56801">
    <property type="entry name" value="Acetyl-CoA synthetase-like"/>
    <property type="match status" value="1"/>
</dbReference>
<comment type="caution">
    <text evidence="3">The sequence shown here is derived from an EMBL/GenBank/DDBJ whole genome shotgun (WGS) entry which is preliminary data.</text>
</comment>
<protein>
    <submittedName>
        <fullName evidence="3">AMP-dependent ligase</fullName>
    </submittedName>
</protein>
<evidence type="ECO:0000313" key="4">
    <source>
        <dbReference type="Proteomes" id="UP000606044"/>
    </source>
</evidence>
<dbReference type="InterPro" id="IPR000873">
    <property type="entry name" value="AMP-dep_synth/lig_dom"/>
</dbReference>
<dbReference type="GO" id="GO:0016878">
    <property type="term" value="F:acid-thiol ligase activity"/>
    <property type="evidence" value="ECO:0007669"/>
    <property type="project" value="UniProtKB-ARBA"/>
</dbReference>
<dbReference type="InterPro" id="IPR025110">
    <property type="entry name" value="AMP-bd_C"/>
</dbReference>
<keyword evidence="3" id="KW-0436">Ligase</keyword>
<evidence type="ECO:0000259" key="2">
    <source>
        <dbReference type="Pfam" id="PF13193"/>
    </source>
</evidence>
<dbReference type="InterPro" id="IPR045851">
    <property type="entry name" value="AMP-bd_C_sf"/>
</dbReference>
<proteinExistence type="predicted"/>
<reference evidence="3" key="1">
    <citation type="journal article" date="2014" name="Int. J. Syst. Evol. Microbiol.">
        <title>Complete genome sequence of Corynebacterium casei LMG S-19264T (=DSM 44701T), isolated from a smear-ripened cheese.</title>
        <authorList>
            <consortium name="US DOE Joint Genome Institute (JGI-PGF)"/>
            <person name="Walter F."/>
            <person name="Albersmeier A."/>
            <person name="Kalinowski J."/>
            <person name="Ruckert C."/>
        </authorList>
    </citation>
    <scope>NUCLEOTIDE SEQUENCE</scope>
    <source>
        <strain evidence="3">CCM 7897</strain>
    </source>
</reference>
<dbReference type="PANTHER" id="PTHR43767">
    <property type="entry name" value="LONG-CHAIN-FATTY-ACID--COA LIGASE"/>
    <property type="match status" value="1"/>
</dbReference>
<dbReference type="InterPro" id="IPR050237">
    <property type="entry name" value="ATP-dep_AMP-bd_enzyme"/>
</dbReference>
<dbReference type="InterPro" id="IPR042099">
    <property type="entry name" value="ANL_N_sf"/>
</dbReference>
<name>A0A917CA66_9HYPH</name>
<dbReference type="Gene3D" id="3.40.50.12780">
    <property type="entry name" value="N-terminal domain of ligase-like"/>
    <property type="match status" value="1"/>
</dbReference>
<reference evidence="3" key="2">
    <citation type="submission" date="2020-09" db="EMBL/GenBank/DDBJ databases">
        <authorList>
            <person name="Sun Q."/>
            <person name="Sedlacek I."/>
        </authorList>
    </citation>
    <scope>NUCLEOTIDE SEQUENCE</scope>
    <source>
        <strain evidence="3">CCM 7897</strain>
    </source>
</reference>